<keyword evidence="3" id="KW-1185">Reference proteome</keyword>
<keyword evidence="1" id="KW-0472">Membrane</keyword>
<name>A0A2Z2NZE1_9GAMM</name>
<evidence type="ECO:0000256" key="1">
    <source>
        <dbReference type="SAM" id="Phobius"/>
    </source>
</evidence>
<protein>
    <recommendedName>
        <fullName evidence="4">DUF4381 domain-containing protein</fullName>
    </recommendedName>
</protein>
<keyword evidence="1" id="KW-1133">Transmembrane helix</keyword>
<reference evidence="2 3" key="1">
    <citation type="submission" date="2016-12" db="EMBL/GenBank/DDBJ databases">
        <authorList>
            <person name="Song W.-J."/>
            <person name="Kurnit D.M."/>
        </authorList>
    </citation>
    <scope>NUCLEOTIDE SEQUENCE [LARGE SCALE GENOMIC DNA]</scope>
    <source>
        <strain evidence="2 3">IMCC3135</strain>
    </source>
</reference>
<evidence type="ECO:0000313" key="3">
    <source>
        <dbReference type="Proteomes" id="UP000250079"/>
    </source>
</evidence>
<dbReference type="InterPro" id="IPR025489">
    <property type="entry name" value="DUF4381"/>
</dbReference>
<gene>
    <name evidence="2" type="ORF">IMCC3135_20865</name>
</gene>
<dbReference type="RefSeq" id="WP_157736149.1">
    <property type="nucleotide sequence ID" value="NZ_CP018632.1"/>
</dbReference>
<organism evidence="2 3">
    <name type="scientific">Granulosicoccus antarcticus IMCC3135</name>
    <dbReference type="NCBI Taxonomy" id="1192854"/>
    <lineage>
        <taxon>Bacteria</taxon>
        <taxon>Pseudomonadati</taxon>
        <taxon>Pseudomonadota</taxon>
        <taxon>Gammaproteobacteria</taxon>
        <taxon>Chromatiales</taxon>
        <taxon>Granulosicoccaceae</taxon>
        <taxon>Granulosicoccus</taxon>
    </lineage>
</organism>
<dbReference type="KEGG" id="gai:IMCC3135_20865"/>
<keyword evidence="1" id="KW-0812">Transmembrane</keyword>
<proteinExistence type="predicted"/>
<dbReference type="EMBL" id="CP018632">
    <property type="protein sequence ID" value="ASJ74250.1"/>
    <property type="molecule type" value="Genomic_DNA"/>
</dbReference>
<dbReference type="Proteomes" id="UP000250079">
    <property type="component" value="Chromosome"/>
</dbReference>
<evidence type="ECO:0000313" key="2">
    <source>
        <dbReference type="EMBL" id="ASJ74250.1"/>
    </source>
</evidence>
<accession>A0A2Z2NZE1</accession>
<evidence type="ECO:0008006" key="4">
    <source>
        <dbReference type="Google" id="ProtNLM"/>
    </source>
</evidence>
<sequence>MNSEQLLSQLRDIQLPPAPESVPAWLIAANLLLLLTLLLGIYRLWRLKKNIWRHDALNQVLKARSMEPAAAMLALAKLLRQIMLHRGHDISKTGRSWLSSLDVAFDTNWFTQAEGQAFGSSLYRQSTINNNELQLLCLHLERLIKALPARAKSTAQQQRPHHGS</sequence>
<feature type="transmembrane region" description="Helical" evidence="1">
    <location>
        <begin position="24"/>
        <end position="45"/>
    </location>
</feature>
<dbReference type="AlphaFoldDB" id="A0A2Z2NZE1"/>
<dbReference type="Pfam" id="PF14316">
    <property type="entry name" value="DUF4381"/>
    <property type="match status" value="1"/>
</dbReference>